<name>A0ABS1BLG5_9SPHI</name>
<comment type="caution">
    <text evidence="8">The sequence shown here is derived from an EMBL/GenBank/DDBJ whole genome shotgun (WGS) entry which is preliminary data.</text>
</comment>
<dbReference type="Gene3D" id="3.40.720.10">
    <property type="entry name" value="Alkaline Phosphatase, subunit A"/>
    <property type="match status" value="1"/>
</dbReference>
<proteinExistence type="inferred from homology"/>
<dbReference type="InterPro" id="IPR050738">
    <property type="entry name" value="Sulfatase"/>
</dbReference>
<reference evidence="8 9" key="1">
    <citation type="submission" date="2020-12" db="EMBL/GenBank/DDBJ databases">
        <title>Bacterial novel species Pedobacter sp. SD-b isolated from soil.</title>
        <authorList>
            <person name="Jung H.-Y."/>
        </authorList>
    </citation>
    <scope>NUCLEOTIDE SEQUENCE [LARGE SCALE GENOMIC DNA]</scope>
    <source>
        <strain evidence="8 9">SD-b</strain>
    </source>
</reference>
<evidence type="ECO:0000256" key="5">
    <source>
        <dbReference type="ARBA" id="ARBA00022801"/>
    </source>
</evidence>
<evidence type="ECO:0000256" key="3">
    <source>
        <dbReference type="ARBA" id="ARBA00022723"/>
    </source>
</evidence>
<evidence type="ECO:0000259" key="7">
    <source>
        <dbReference type="Pfam" id="PF00884"/>
    </source>
</evidence>
<protein>
    <submittedName>
        <fullName evidence="8">Sulfatase</fullName>
    </submittedName>
</protein>
<dbReference type="Pfam" id="PF00884">
    <property type="entry name" value="Sulfatase"/>
    <property type="match status" value="1"/>
</dbReference>
<dbReference type="InterPro" id="IPR024607">
    <property type="entry name" value="Sulfatase_CS"/>
</dbReference>
<evidence type="ECO:0000256" key="6">
    <source>
        <dbReference type="ARBA" id="ARBA00022837"/>
    </source>
</evidence>
<accession>A0ABS1BLG5</accession>
<dbReference type="RefSeq" id="WP_200586532.1">
    <property type="nucleotide sequence ID" value="NZ_JAEHFY010000015.1"/>
</dbReference>
<comment type="cofactor">
    <cofactor evidence="1">
        <name>Ca(2+)</name>
        <dbReference type="ChEBI" id="CHEBI:29108"/>
    </cofactor>
</comment>
<keyword evidence="6" id="KW-0106">Calcium</keyword>
<gene>
    <name evidence="8" type="ORF">I5M32_11700</name>
</gene>
<sequence length="512" mass="58004">MMNRINIKQIITSLFLLGIIFSVKAQNKVKQNKTVEKPNVIFILVDDMGWKDLGVYGSTFYESPNIDKLASQGVRFTDAYASSPVCSPSRSSIMTGQYPVNTGITDWIPGSNRFRKSQPYLKLIEQSIVNNLPKSNISLGQAFKNNGYATCYSGKWHLGESEEYYPEAEGFDYNYGGWAAGNPRAAGMKGYFSPYNNPKLKDGPVGEFLTDRLTTETINFIKKQAKSGKPFFADLSFYAVHEPIEAKQEYIKKFTDKAHNLGLDTLQQFVKDADWMQQNPSFKERIIQADPVYAGLIYTVDENVGRIMTTLKELGIDKNTIIVFTSDNGGLSTAERSPTTNYPLRYGKGWNYEGGVRIPLIIKWPGFAKPGTISNFPVVNTDFYPTLLEMSGLPQLPEQTKDGVSIVPLLKGDKSIDQPILFWHYPHYGDQGGSPASSIRMGDWKLVQFYYDNHTELYNLRIDLEERRDLSRAFPEKTADLLQRLNDWKKSTNAKTPLINPYYNPDYKLLKN</sequence>
<evidence type="ECO:0000256" key="1">
    <source>
        <dbReference type="ARBA" id="ARBA00001913"/>
    </source>
</evidence>
<dbReference type="PANTHER" id="PTHR42693:SF42">
    <property type="entry name" value="ARYLSULFATASE G"/>
    <property type="match status" value="1"/>
</dbReference>
<dbReference type="EMBL" id="JAEHFY010000015">
    <property type="protein sequence ID" value="MBK0383622.1"/>
    <property type="molecule type" value="Genomic_DNA"/>
</dbReference>
<dbReference type="PROSITE" id="PS00523">
    <property type="entry name" value="SULFATASE_1"/>
    <property type="match status" value="1"/>
</dbReference>
<keyword evidence="5" id="KW-0378">Hydrolase</keyword>
<evidence type="ECO:0000256" key="2">
    <source>
        <dbReference type="ARBA" id="ARBA00008779"/>
    </source>
</evidence>
<evidence type="ECO:0000256" key="4">
    <source>
        <dbReference type="ARBA" id="ARBA00022729"/>
    </source>
</evidence>
<dbReference type="CDD" id="cd16144">
    <property type="entry name" value="ARS_like"/>
    <property type="match status" value="1"/>
</dbReference>
<evidence type="ECO:0000313" key="9">
    <source>
        <dbReference type="Proteomes" id="UP000660024"/>
    </source>
</evidence>
<dbReference type="Proteomes" id="UP000660024">
    <property type="component" value="Unassembled WGS sequence"/>
</dbReference>
<evidence type="ECO:0000313" key="8">
    <source>
        <dbReference type="EMBL" id="MBK0383622.1"/>
    </source>
</evidence>
<dbReference type="InterPro" id="IPR017850">
    <property type="entry name" value="Alkaline_phosphatase_core_sf"/>
</dbReference>
<dbReference type="SUPFAM" id="SSF53649">
    <property type="entry name" value="Alkaline phosphatase-like"/>
    <property type="match status" value="1"/>
</dbReference>
<organism evidence="8 9">
    <name type="scientific">Pedobacter segetis</name>
    <dbReference type="NCBI Taxonomy" id="2793069"/>
    <lineage>
        <taxon>Bacteria</taxon>
        <taxon>Pseudomonadati</taxon>
        <taxon>Bacteroidota</taxon>
        <taxon>Sphingobacteriia</taxon>
        <taxon>Sphingobacteriales</taxon>
        <taxon>Sphingobacteriaceae</taxon>
        <taxon>Pedobacter</taxon>
    </lineage>
</organism>
<dbReference type="PROSITE" id="PS00149">
    <property type="entry name" value="SULFATASE_2"/>
    <property type="match status" value="1"/>
</dbReference>
<dbReference type="PANTHER" id="PTHR42693">
    <property type="entry name" value="ARYLSULFATASE FAMILY MEMBER"/>
    <property type="match status" value="1"/>
</dbReference>
<dbReference type="Gene3D" id="3.30.1120.10">
    <property type="match status" value="1"/>
</dbReference>
<keyword evidence="3" id="KW-0479">Metal-binding</keyword>
<keyword evidence="9" id="KW-1185">Reference proteome</keyword>
<keyword evidence="4" id="KW-0732">Signal</keyword>
<comment type="similarity">
    <text evidence="2">Belongs to the sulfatase family.</text>
</comment>
<feature type="domain" description="Sulfatase N-terminal" evidence="7">
    <location>
        <begin position="38"/>
        <end position="392"/>
    </location>
</feature>
<dbReference type="InterPro" id="IPR000917">
    <property type="entry name" value="Sulfatase_N"/>
</dbReference>